<dbReference type="RefSeq" id="WP_161024760.1">
    <property type="nucleotide sequence ID" value="NZ_WWCJ01000004.1"/>
</dbReference>
<keyword evidence="1" id="KW-0732">Signal</keyword>
<comment type="caution">
    <text evidence="2">The sequence shown here is derived from an EMBL/GenBank/DDBJ whole genome shotgun (WGS) entry which is preliminary data.</text>
</comment>
<dbReference type="PANTHER" id="PTHR38834:SF3">
    <property type="entry name" value="SOLUTE-BINDING PROTEIN FAMILY 3_N-TERMINAL DOMAIN-CONTAINING PROTEIN"/>
    <property type="match status" value="1"/>
</dbReference>
<keyword evidence="3" id="KW-1185">Reference proteome</keyword>
<organism evidence="2 3">
    <name type="scientific">Pseudoduganella guangdongensis</name>
    <dbReference type="NCBI Taxonomy" id="2692179"/>
    <lineage>
        <taxon>Bacteria</taxon>
        <taxon>Pseudomonadati</taxon>
        <taxon>Pseudomonadota</taxon>
        <taxon>Betaproteobacteria</taxon>
        <taxon>Burkholderiales</taxon>
        <taxon>Oxalobacteraceae</taxon>
        <taxon>Telluria group</taxon>
        <taxon>Pseudoduganella</taxon>
    </lineage>
</organism>
<gene>
    <name evidence="2" type="ORF">GTP41_06515</name>
</gene>
<dbReference type="Proteomes" id="UP000448575">
    <property type="component" value="Unassembled WGS sequence"/>
</dbReference>
<proteinExistence type="predicted"/>
<dbReference type="PANTHER" id="PTHR38834">
    <property type="entry name" value="PERIPLASMIC SUBSTRATE BINDING PROTEIN FAMILY 3"/>
    <property type="match status" value="1"/>
</dbReference>
<name>A0A6N9HEA5_9BURK</name>
<feature type="chain" id="PRO_5026721588" evidence="1">
    <location>
        <begin position="30"/>
        <end position="255"/>
    </location>
</feature>
<feature type="signal peptide" evidence="1">
    <location>
        <begin position="1"/>
        <end position="29"/>
    </location>
</feature>
<dbReference type="AlphaFoldDB" id="A0A6N9HEA5"/>
<sequence length="255" mass="27914">MAASCRPSRRPFRCLILLLALCLAPSARAEVLRIVAGMIPGFCEAKSSVAAGVSGVSCVLVAEMARRVGYKGPIDLMPQARSIETARAGPMVLLPLGRNDSREAFFQWHIKLLEDDVVLVARQHSSVDISAVGKVREQPVGGLRGGMAFDIAESEGLHRLEAVAEERLNARKLAVGRIVAWVGVWNSIKRAQASENLPVTDLRRGVVLRRVEIHLAASPDVPLSDLARWRAALESMKADGTYRRILADYDYEQPR</sequence>
<dbReference type="SUPFAM" id="SSF53850">
    <property type="entry name" value="Periplasmic binding protein-like II"/>
    <property type="match status" value="1"/>
</dbReference>
<dbReference type="EMBL" id="WWCJ01000004">
    <property type="protein sequence ID" value="MYN01750.1"/>
    <property type="molecule type" value="Genomic_DNA"/>
</dbReference>
<evidence type="ECO:0000313" key="3">
    <source>
        <dbReference type="Proteomes" id="UP000448575"/>
    </source>
</evidence>
<evidence type="ECO:0000313" key="2">
    <source>
        <dbReference type="EMBL" id="MYN01750.1"/>
    </source>
</evidence>
<protein>
    <submittedName>
        <fullName evidence="2">ABC transporter substrate-binding protein</fullName>
    </submittedName>
</protein>
<accession>A0A6N9HEA5</accession>
<reference evidence="2 3" key="1">
    <citation type="submission" date="2019-12" db="EMBL/GenBank/DDBJ databases">
        <title>Novel species isolated from a subtropical stream in China.</title>
        <authorList>
            <person name="Lu H."/>
        </authorList>
    </citation>
    <scope>NUCLEOTIDE SEQUENCE [LARGE SCALE GENOMIC DNA]</scope>
    <source>
        <strain evidence="2 3">DS3</strain>
    </source>
</reference>
<evidence type="ECO:0000256" key="1">
    <source>
        <dbReference type="SAM" id="SignalP"/>
    </source>
</evidence>
<dbReference type="Gene3D" id="3.40.190.10">
    <property type="entry name" value="Periplasmic binding protein-like II"/>
    <property type="match status" value="2"/>
</dbReference>